<feature type="domain" description="C2H2-type" evidence="3">
    <location>
        <begin position="65"/>
        <end position="94"/>
    </location>
</feature>
<feature type="compositionally biased region" description="Basic residues" evidence="2">
    <location>
        <begin position="121"/>
        <end position="134"/>
    </location>
</feature>
<feature type="region of interest" description="Disordered" evidence="2">
    <location>
        <begin position="600"/>
        <end position="666"/>
    </location>
</feature>
<keyword evidence="5" id="KW-1185">Reference proteome</keyword>
<keyword evidence="1" id="KW-0862">Zinc</keyword>
<evidence type="ECO:0000313" key="4">
    <source>
        <dbReference type="EMBL" id="GJE94413.1"/>
    </source>
</evidence>
<dbReference type="Proteomes" id="UP000703269">
    <property type="component" value="Unassembled WGS sequence"/>
</dbReference>
<reference evidence="4 5" key="1">
    <citation type="submission" date="2021-08" db="EMBL/GenBank/DDBJ databases">
        <title>Draft Genome Sequence of Phanerochaete sordida strain YK-624.</title>
        <authorList>
            <person name="Mori T."/>
            <person name="Dohra H."/>
            <person name="Suzuki T."/>
            <person name="Kawagishi H."/>
            <person name="Hirai H."/>
        </authorList>
    </citation>
    <scope>NUCLEOTIDE SEQUENCE [LARGE SCALE GENOMIC DNA]</scope>
    <source>
        <strain evidence="4 5">YK-624</strain>
    </source>
</reference>
<proteinExistence type="predicted"/>
<feature type="region of interest" description="Disordered" evidence="2">
    <location>
        <begin position="119"/>
        <end position="143"/>
    </location>
</feature>
<dbReference type="PROSITE" id="PS50157">
    <property type="entry name" value="ZINC_FINGER_C2H2_2"/>
    <property type="match status" value="2"/>
</dbReference>
<comment type="caution">
    <text evidence="4">The sequence shown here is derived from an EMBL/GenBank/DDBJ whole genome shotgun (WGS) entry which is preliminary data.</text>
</comment>
<dbReference type="GO" id="GO:0008270">
    <property type="term" value="F:zinc ion binding"/>
    <property type="evidence" value="ECO:0007669"/>
    <property type="project" value="UniProtKB-KW"/>
</dbReference>
<dbReference type="InterPro" id="IPR036236">
    <property type="entry name" value="Znf_C2H2_sf"/>
</dbReference>
<organism evidence="4 5">
    <name type="scientific">Phanerochaete sordida</name>
    <dbReference type="NCBI Taxonomy" id="48140"/>
    <lineage>
        <taxon>Eukaryota</taxon>
        <taxon>Fungi</taxon>
        <taxon>Dikarya</taxon>
        <taxon>Basidiomycota</taxon>
        <taxon>Agaricomycotina</taxon>
        <taxon>Agaricomycetes</taxon>
        <taxon>Polyporales</taxon>
        <taxon>Phanerochaetaceae</taxon>
        <taxon>Phanerochaete</taxon>
    </lineage>
</organism>
<sequence length="763" mass="82664">MQCFRGVSLWVKRRLAVLIFYRIVKNRQRPFKVPCPGCHYHFVKNEKSELMRHGYAHMPPRFRPFACPFPACGDTFAQEVQLKIHVNVHMSPAEKTYTYCGLTDASGVPCLEKFAHPTGASRHRKKVHPGRKPPRPPNLHGNKDVLQQAFSDYLAGGGWNEPFDGTLSDDFGPDGLGDSEPQIPVEYFPKIAFLLCRPEDALANVDSALLSEGRPAATLSSVQTRSTHASGGNDGGCVRQAPAPSPSASTSTSSSSDHSPLRTPSTYTDVFDFEGSPQTDVAPWSGPQETGYATDSCDRPLSSHRVPFATAPGPHVQYLDAASQSTASSVLVSQPPSPAMSQVPAMPWPNQQLPYQQPPHEQHQPPPQHYSGEQAYWPVFGGMGWAPSTSGVAAPLEGAMWPQQSDWPPPPLLYYAPADPYAHTWTPGYPPAQYYLGYPDQYSAEINAGPSAAANVGQHPDGATMLERPGQAVDRLIDQAAAAGHWFPQQHAGPLQAAPGMFGPPAQQTLHSSVGSPVQTDANVQSQVPMEQDARAHDDQAARPEEPHARVSNVYSLLNDTTHDCAPPHANPPVATPVSWLEKAPSLASDAATHVEGAQTLPHNSAQDGVSLHDQPDQGPERSCEVPAPASSPTPPPGRLPPLAPCTFDGPVTRVASPDPLPPPPPGMFRRIPEPPWGDNTSVTMDAEAEELDEPVDFDVDLDRRLAADEAKVATVLALMRQVREREPPRFKRSYNWRRLYAAAQAEQQEAADGTRHDADVDA</sequence>
<feature type="domain" description="C2H2-type" evidence="3">
    <location>
        <begin position="98"/>
        <end position="133"/>
    </location>
</feature>
<name>A0A9P3GE55_9APHY</name>
<dbReference type="SUPFAM" id="SSF57667">
    <property type="entry name" value="beta-beta-alpha zinc fingers"/>
    <property type="match status" value="1"/>
</dbReference>
<dbReference type="OrthoDB" id="427030at2759"/>
<accession>A0A9P3GE55</accession>
<feature type="region of interest" description="Disordered" evidence="2">
    <location>
        <begin position="331"/>
        <end position="368"/>
    </location>
</feature>
<evidence type="ECO:0000259" key="3">
    <source>
        <dbReference type="PROSITE" id="PS50157"/>
    </source>
</evidence>
<feature type="region of interest" description="Disordered" evidence="2">
    <location>
        <begin position="216"/>
        <end position="299"/>
    </location>
</feature>
<feature type="region of interest" description="Disordered" evidence="2">
    <location>
        <begin position="524"/>
        <end position="548"/>
    </location>
</feature>
<dbReference type="InterPro" id="IPR013087">
    <property type="entry name" value="Znf_C2H2_type"/>
</dbReference>
<feature type="compositionally biased region" description="Basic and acidic residues" evidence="2">
    <location>
        <begin position="532"/>
        <end position="548"/>
    </location>
</feature>
<protein>
    <recommendedName>
        <fullName evidence="3">C2H2-type domain-containing protein</fullName>
    </recommendedName>
</protein>
<evidence type="ECO:0000256" key="1">
    <source>
        <dbReference type="PROSITE-ProRule" id="PRU00042"/>
    </source>
</evidence>
<dbReference type="PROSITE" id="PS00028">
    <property type="entry name" value="ZINC_FINGER_C2H2_1"/>
    <property type="match status" value="1"/>
</dbReference>
<evidence type="ECO:0000313" key="5">
    <source>
        <dbReference type="Proteomes" id="UP000703269"/>
    </source>
</evidence>
<feature type="compositionally biased region" description="Pro residues" evidence="2">
    <location>
        <begin position="630"/>
        <end position="644"/>
    </location>
</feature>
<evidence type="ECO:0000256" key="2">
    <source>
        <dbReference type="SAM" id="MobiDB-lite"/>
    </source>
</evidence>
<keyword evidence="1" id="KW-0479">Metal-binding</keyword>
<feature type="compositionally biased region" description="Polar residues" evidence="2">
    <location>
        <begin position="218"/>
        <end position="230"/>
    </location>
</feature>
<dbReference type="EMBL" id="BPQB01000040">
    <property type="protein sequence ID" value="GJE94413.1"/>
    <property type="molecule type" value="Genomic_DNA"/>
</dbReference>
<keyword evidence="1" id="KW-0863">Zinc-finger</keyword>
<gene>
    <name evidence="4" type="ORF">PsYK624_105820</name>
</gene>
<feature type="compositionally biased region" description="Basic and acidic residues" evidence="2">
    <location>
        <begin position="614"/>
        <end position="624"/>
    </location>
</feature>
<feature type="compositionally biased region" description="Low complexity" evidence="2">
    <location>
        <begin position="246"/>
        <end position="265"/>
    </location>
</feature>
<dbReference type="AlphaFoldDB" id="A0A9P3GE55"/>
<dbReference type="Gene3D" id="3.30.160.60">
    <property type="entry name" value="Classic Zinc Finger"/>
    <property type="match status" value="1"/>
</dbReference>